<dbReference type="Proteomes" id="UP000887565">
    <property type="component" value="Unplaced"/>
</dbReference>
<sequence>MVPFTDREFVNADRILAIAERVQESNQEFRFDEDMHFKVVIVNRIEGGKGPSEAATTRIINWQQWFQRHCGHGGCFLQIKNDDNLCLARSILTAKAMADNDARTKTIKQGDKD</sequence>
<accession>A0A915IVB3</accession>
<dbReference type="AlphaFoldDB" id="A0A915IVB3"/>
<evidence type="ECO:0000313" key="2">
    <source>
        <dbReference type="WBParaSite" id="nRc.2.0.1.t18139-RA"/>
    </source>
</evidence>
<protein>
    <submittedName>
        <fullName evidence="2">Uncharacterized protein</fullName>
    </submittedName>
</protein>
<organism evidence="1 2">
    <name type="scientific">Romanomermis culicivorax</name>
    <name type="common">Nematode worm</name>
    <dbReference type="NCBI Taxonomy" id="13658"/>
    <lineage>
        <taxon>Eukaryota</taxon>
        <taxon>Metazoa</taxon>
        <taxon>Ecdysozoa</taxon>
        <taxon>Nematoda</taxon>
        <taxon>Enoplea</taxon>
        <taxon>Dorylaimia</taxon>
        <taxon>Mermithida</taxon>
        <taxon>Mermithoidea</taxon>
        <taxon>Mermithidae</taxon>
        <taxon>Romanomermis</taxon>
    </lineage>
</organism>
<evidence type="ECO:0000313" key="1">
    <source>
        <dbReference type="Proteomes" id="UP000887565"/>
    </source>
</evidence>
<proteinExistence type="predicted"/>
<keyword evidence="1" id="KW-1185">Reference proteome</keyword>
<name>A0A915IVB3_ROMCU</name>
<dbReference type="WBParaSite" id="nRc.2.0.1.t18139-RA">
    <property type="protein sequence ID" value="nRc.2.0.1.t18139-RA"/>
    <property type="gene ID" value="nRc.2.0.1.g18139"/>
</dbReference>
<reference evidence="2" key="1">
    <citation type="submission" date="2022-11" db="UniProtKB">
        <authorList>
            <consortium name="WormBaseParasite"/>
        </authorList>
    </citation>
    <scope>IDENTIFICATION</scope>
</reference>